<dbReference type="Proteomes" id="UP000037685">
    <property type="component" value="Unassembled WGS sequence"/>
</dbReference>
<evidence type="ECO:0000313" key="1">
    <source>
        <dbReference type="EMBL" id="KOX89613.1"/>
    </source>
</evidence>
<proteinExistence type="predicted"/>
<protein>
    <submittedName>
        <fullName evidence="1">DNA-directed RNA polymerase subunit P</fullName>
    </submittedName>
</protein>
<organism evidence="1 2">
    <name type="scientific">Thermus aquaticus</name>
    <dbReference type="NCBI Taxonomy" id="271"/>
    <lineage>
        <taxon>Bacteria</taxon>
        <taxon>Thermotogati</taxon>
        <taxon>Deinococcota</taxon>
        <taxon>Deinococci</taxon>
        <taxon>Thermales</taxon>
        <taxon>Thermaceae</taxon>
        <taxon>Thermus</taxon>
    </lineage>
</organism>
<name>A0A0N0BLI0_THEAQ</name>
<dbReference type="InterPro" id="IPR005906">
    <property type="entry name" value="LysW"/>
</dbReference>
<dbReference type="PATRIC" id="fig|271.14.peg.867"/>
<comment type="caution">
    <text evidence="1">The sequence shown here is derived from an EMBL/GenBank/DDBJ whole genome shotgun (WGS) entry which is preliminary data.</text>
</comment>
<dbReference type="RefSeq" id="WP_003046935.1">
    <property type="nucleotide sequence ID" value="NZ_LHCI01000106.1"/>
</dbReference>
<keyword evidence="1" id="KW-0804">Transcription</keyword>
<gene>
    <name evidence="1" type="ORF">BVI061214_00789</name>
</gene>
<dbReference type="AlphaFoldDB" id="A0A0N0BLI0"/>
<dbReference type="Gene3D" id="2.20.28.160">
    <property type="match status" value="2"/>
</dbReference>
<dbReference type="GO" id="GO:0000428">
    <property type="term" value="C:DNA-directed RNA polymerase complex"/>
    <property type="evidence" value="ECO:0007669"/>
    <property type="project" value="UniProtKB-KW"/>
</dbReference>
<keyword evidence="1" id="KW-0240">DNA-directed RNA polymerase</keyword>
<accession>A0A0N0BLI0</accession>
<dbReference type="PANTHER" id="PTHR40393:SF1">
    <property type="entry name" value="LYSINE BIOSYNTHESIS PROTEIN-RELATED"/>
    <property type="match status" value="1"/>
</dbReference>
<sequence length="106" mass="11631">MEDLEITCPVCGEVSVALAEDLETLEVGDVLECEACGAFLEVVSLDPLELEVSEGGLEGFFVDCPRCGYTLEVSEEEAGQEVECPECGFRFVPDWSEVEEVEEDEE</sequence>
<evidence type="ECO:0000313" key="2">
    <source>
        <dbReference type="Proteomes" id="UP000037685"/>
    </source>
</evidence>
<reference evidence="1 2" key="1">
    <citation type="submission" date="2015-07" db="EMBL/GenBank/DDBJ databases">
        <authorList>
            <person name="Noorani M."/>
        </authorList>
    </citation>
    <scope>NUCLEOTIDE SEQUENCE [LARGE SCALE GENOMIC DNA]</scope>
    <source>
        <strain evidence="2">ATCC 25104 / DSM 625 / JCM 10724 / NBRC 103206 / NCIMB 11243 / YT-1</strain>
    </source>
</reference>
<dbReference type="Pfam" id="PF21344">
    <property type="entry name" value="Zn_ribbon_LysW"/>
    <property type="match status" value="1"/>
</dbReference>
<dbReference type="PANTHER" id="PTHR40393">
    <property type="entry name" value="LYSINE BIOSYNTHESIS PROTEIN-RELATED-RELATED"/>
    <property type="match status" value="1"/>
</dbReference>
<dbReference type="EMBL" id="LHCI01000106">
    <property type="protein sequence ID" value="KOX89613.1"/>
    <property type="molecule type" value="Genomic_DNA"/>
</dbReference>